<feature type="non-terminal residue" evidence="2">
    <location>
        <position position="1"/>
    </location>
</feature>
<reference evidence="3" key="2">
    <citation type="submission" date="2020-05" db="UniProtKB">
        <authorList>
            <consortium name="EnsemblMetazoa"/>
        </authorList>
    </citation>
    <scope>IDENTIFICATION</scope>
    <source>
        <strain evidence="3">wikel</strain>
    </source>
</reference>
<dbReference type="Proteomes" id="UP000001555">
    <property type="component" value="Unassembled WGS sequence"/>
</dbReference>
<organism>
    <name type="scientific">Ixodes scapularis</name>
    <name type="common">Black-legged tick</name>
    <name type="synonym">Deer tick</name>
    <dbReference type="NCBI Taxonomy" id="6945"/>
    <lineage>
        <taxon>Eukaryota</taxon>
        <taxon>Metazoa</taxon>
        <taxon>Ecdysozoa</taxon>
        <taxon>Arthropoda</taxon>
        <taxon>Chelicerata</taxon>
        <taxon>Arachnida</taxon>
        <taxon>Acari</taxon>
        <taxon>Parasitiformes</taxon>
        <taxon>Ixodida</taxon>
        <taxon>Ixodoidea</taxon>
        <taxon>Ixodidae</taxon>
        <taxon>Ixodinae</taxon>
        <taxon>Ixodes</taxon>
    </lineage>
</organism>
<dbReference type="VEuPathDB" id="VectorBase:ISCI023554"/>
<dbReference type="EMBL" id="DS942119">
    <property type="protein sequence ID" value="EEC18447.1"/>
    <property type="molecule type" value="Genomic_DNA"/>
</dbReference>
<feature type="region of interest" description="Disordered" evidence="1">
    <location>
        <begin position="1"/>
        <end position="114"/>
    </location>
</feature>
<evidence type="ECO:0000256" key="1">
    <source>
        <dbReference type="SAM" id="MobiDB-lite"/>
    </source>
</evidence>
<dbReference type="EnsemblMetazoa" id="ISCW023554-RA">
    <property type="protein sequence ID" value="ISCW023554-PA"/>
    <property type="gene ID" value="ISCW023554"/>
</dbReference>
<gene>
    <name evidence="2" type="ORF">IscW_ISCW023554</name>
</gene>
<dbReference type="PaxDb" id="6945-B7QHX5"/>
<feature type="compositionally biased region" description="Basic and acidic residues" evidence="1">
    <location>
        <begin position="13"/>
        <end position="31"/>
    </location>
</feature>
<sequence>TDTPSRSDSACSTDRRSDVKDEDQQTEEERASAMQTVSLETASQFCQTDPESIGEEVSKEAAAEDKSSRKEESLRADLEEAREKCSRLETMLEQAAPGERQEADGQAAQEPNDALEERLRALSRQLTAAEQERAALKSALELREREVADARAGADKL</sequence>
<evidence type="ECO:0000313" key="4">
    <source>
        <dbReference type="Proteomes" id="UP000001555"/>
    </source>
</evidence>
<dbReference type="OrthoDB" id="425925at2759"/>
<accession>B7QHX5</accession>
<dbReference type="HOGENOM" id="CLU_1682295_0_0_1"/>
<keyword evidence="4" id="KW-1185">Reference proteome</keyword>
<dbReference type="InParanoid" id="B7QHX5"/>
<feature type="compositionally biased region" description="Polar residues" evidence="1">
    <location>
        <begin position="1"/>
        <end position="12"/>
    </location>
</feature>
<protein>
    <submittedName>
        <fullName evidence="2 3">Uncharacterized protein</fullName>
    </submittedName>
</protein>
<dbReference type="AlphaFoldDB" id="B7QHX5"/>
<dbReference type="SUPFAM" id="SSF89009">
    <property type="entry name" value="GAT-like domain"/>
    <property type="match status" value="1"/>
</dbReference>
<name>B7QHX5_IXOSC</name>
<evidence type="ECO:0000313" key="2">
    <source>
        <dbReference type="EMBL" id="EEC18447.1"/>
    </source>
</evidence>
<dbReference type="VEuPathDB" id="VectorBase:ISCP_023683"/>
<reference evidence="2 4" key="1">
    <citation type="submission" date="2008-03" db="EMBL/GenBank/DDBJ databases">
        <title>Annotation of Ixodes scapularis.</title>
        <authorList>
            <consortium name="Ixodes scapularis Genome Project Consortium"/>
            <person name="Caler E."/>
            <person name="Hannick L.I."/>
            <person name="Bidwell S."/>
            <person name="Joardar V."/>
            <person name="Thiagarajan M."/>
            <person name="Amedeo P."/>
            <person name="Galinsky K.J."/>
            <person name="Schobel S."/>
            <person name="Inman J."/>
            <person name="Hostetler J."/>
            <person name="Miller J."/>
            <person name="Hammond M."/>
            <person name="Megy K."/>
            <person name="Lawson D."/>
            <person name="Kodira C."/>
            <person name="Sutton G."/>
            <person name="Meyer J."/>
            <person name="Hill C.A."/>
            <person name="Birren B."/>
            <person name="Nene V."/>
            <person name="Collins F."/>
            <person name="Alarcon-Chaidez F."/>
            <person name="Wikel S."/>
            <person name="Strausberg R."/>
        </authorList>
    </citation>
    <scope>NUCLEOTIDE SEQUENCE [LARGE SCALE GENOMIC DNA]</scope>
    <source>
        <strain evidence="4">Wikel</strain>
        <strain evidence="2">Wikel colony</strain>
    </source>
</reference>
<proteinExistence type="predicted"/>
<feature type="non-terminal residue" evidence="2">
    <location>
        <position position="157"/>
    </location>
</feature>
<feature type="compositionally biased region" description="Polar residues" evidence="1">
    <location>
        <begin position="33"/>
        <end position="50"/>
    </location>
</feature>
<feature type="compositionally biased region" description="Basic and acidic residues" evidence="1">
    <location>
        <begin position="56"/>
        <end position="87"/>
    </location>
</feature>
<evidence type="ECO:0000313" key="3">
    <source>
        <dbReference type="EnsemblMetazoa" id="ISCW023554-PA"/>
    </source>
</evidence>
<dbReference type="EMBL" id="ABJB010368806">
    <property type="status" value="NOT_ANNOTATED_CDS"/>
    <property type="molecule type" value="Genomic_DNA"/>
</dbReference>
<dbReference type="VEuPathDB" id="VectorBase:ISCW023554"/>